<dbReference type="InterPro" id="IPR022448">
    <property type="entry name" value="Quinoprotein_dehydrogenase"/>
</dbReference>
<evidence type="ECO:0000256" key="1">
    <source>
        <dbReference type="ARBA" id="ARBA00010333"/>
    </source>
</evidence>
<dbReference type="NCBIfam" id="TIGR03871">
    <property type="entry name" value="ABC_peri_MoxJ_2"/>
    <property type="match status" value="1"/>
</dbReference>
<comment type="caution">
    <text evidence="5">The sequence shown here is derived from an EMBL/GenBank/DDBJ whole genome shotgun (WGS) entry which is preliminary data.</text>
</comment>
<dbReference type="SUPFAM" id="SSF53850">
    <property type="entry name" value="Periplasmic binding protein-like II"/>
    <property type="match status" value="1"/>
</dbReference>
<dbReference type="InterPro" id="IPR001638">
    <property type="entry name" value="Solute-binding_3/MltF_N"/>
</dbReference>
<accession>A0A1E3GP77</accession>
<evidence type="ECO:0000313" key="6">
    <source>
        <dbReference type="Proteomes" id="UP000094379"/>
    </source>
</evidence>
<dbReference type="PATRIC" id="fig|291169.3.peg.2857"/>
<keyword evidence="2 3" id="KW-0732">Signal</keyword>
<dbReference type="AlphaFoldDB" id="A0A1E3GP77"/>
<proteinExistence type="inferred from homology"/>
<comment type="similarity">
    <text evidence="1">Belongs to the bacterial solute-binding protein 3 family.</text>
</comment>
<evidence type="ECO:0000259" key="4">
    <source>
        <dbReference type="SMART" id="SM00062"/>
    </source>
</evidence>
<keyword evidence="6" id="KW-1185">Reference proteome</keyword>
<dbReference type="Proteomes" id="UP000094379">
    <property type="component" value="Unassembled WGS sequence"/>
</dbReference>
<organism evidence="5 6">
    <name type="scientific">Methylophaga muralis</name>
    <dbReference type="NCBI Taxonomy" id="291169"/>
    <lineage>
        <taxon>Bacteria</taxon>
        <taxon>Pseudomonadati</taxon>
        <taxon>Pseudomonadota</taxon>
        <taxon>Gammaproteobacteria</taxon>
        <taxon>Thiotrichales</taxon>
        <taxon>Piscirickettsiaceae</taxon>
        <taxon>Methylophaga</taxon>
    </lineage>
</organism>
<evidence type="ECO:0000313" key="5">
    <source>
        <dbReference type="EMBL" id="ODN65386.1"/>
    </source>
</evidence>
<name>A0A1E3GP77_9GAMM</name>
<dbReference type="PANTHER" id="PTHR35936">
    <property type="entry name" value="MEMBRANE-BOUND LYTIC MUREIN TRANSGLYCOSYLASE F"/>
    <property type="match status" value="1"/>
</dbReference>
<dbReference type="PANTHER" id="PTHR35936:SF17">
    <property type="entry name" value="ARGININE-BINDING EXTRACELLULAR PROTEIN ARTP"/>
    <property type="match status" value="1"/>
</dbReference>
<feature type="domain" description="Solute-binding protein family 3/N-terminal" evidence="4">
    <location>
        <begin position="34"/>
        <end position="272"/>
    </location>
</feature>
<dbReference type="STRING" id="291169.A9E74_02817"/>
<gene>
    <name evidence="5" type="ORF">A9E74_02817</name>
</gene>
<dbReference type="SMART" id="SM00062">
    <property type="entry name" value="PBPb"/>
    <property type="match status" value="1"/>
</dbReference>
<sequence length="289" mass="31779">MIKLQKMAILASALVGASFAVNAENLKPLPGQEVLRVCADPHNMPYSNKNKEGFDNKIAELLGKELGIPVEYYWFPQRIGFARNTIQKEHPERAGYMCDLAMSVPEDGGPMMPTKPYFSSIEAIAYRSGEGYEITKLADLKEVDAKHGPLKIGLFDRAVSTKPIIDMGLADRIQYYQLMSGDVNASGGRAIEDLAAGKIDVIPMWGPVAGYEASVSDVPITVQPLNELGQAHVFSFGMGTRRTNKAWNALLNEFIDKHQDEITAIIAEYNLPSLENVSPTPAKRAHKDD</sequence>
<reference evidence="5 6" key="1">
    <citation type="submission" date="2016-07" db="EMBL/GenBank/DDBJ databases">
        <title>Draft Genome Sequence of Methylophaga muralis Bur 1.</title>
        <authorList>
            <person name="Vasilenko O.V."/>
            <person name="Doronina N.V."/>
            <person name="Shmareva M.N."/>
            <person name="Tarlachkov S.V."/>
            <person name="Mustakhimov I."/>
            <person name="Trotsenko Y.A."/>
        </authorList>
    </citation>
    <scope>NUCLEOTIDE SEQUENCE [LARGE SCALE GENOMIC DNA]</scope>
    <source>
        <strain evidence="5 6">Bur 1</strain>
    </source>
</reference>
<feature type="chain" id="PRO_5009128521" evidence="3">
    <location>
        <begin position="24"/>
        <end position="289"/>
    </location>
</feature>
<dbReference type="RefSeq" id="WP_069297149.1">
    <property type="nucleotide sequence ID" value="NZ_MCRI01000090.1"/>
</dbReference>
<dbReference type="Gene3D" id="3.40.190.10">
    <property type="entry name" value="Periplasmic binding protein-like II"/>
    <property type="match status" value="2"/>
</dbReference>
<evidence type="ECO:0000256" key="2">
    <source>
        <dbReference type="ARBA" id="ARBA00022729"/>
    </source>
</evidence>
<dbReference type="EMBL" id="MCRI01000090">
    <property type="protein sequence ID" value="ODN65386.1"/>
    <property type="molecule type" value="Genomic_DNA"/>
</dbReference>
<feature type="signal peptide" evidence="3">
    <location>
        <begin position="1"/>
        <end position="23"/>
    </location>
</feature>
<evidence type="ECO:0000256" key="3">
    <source>
        <dbReference type="SAM" id="SignalP"/>
    </source>
</evidence>
<protein>
    <submittedName>
        <fullName evidence="5">Bacterial extracellular solute-binding protein, family 3</fullName>
    </submittedName>
</protein>